<dbReference type="Proteomes" id="UP001176521">
    <property type="component" value="Unassembled WGS sequence"/>
</dbReference>
<organism evidence="1 2">
    <name type="scientific">Tilletia horrida</name>
    <dbReference type="NCBI Taxonomy" id="155126"/>
    <lineage>
        <taxon>Eukaryota</taxon>
        <taxon>Fungi</taxon>
        <taxon>Dikarya</taxon>
        <taxon>Basidiomycota</taxon>
        <taxon>Ustilaginomycotina</taxon>
        <taxon>Exobasidiomycetes</taxon>
        <taxon>Tilletiales</taxon>
        <taxon>Tilletiaceae</taxon>
        <taxon>Tilletia</taxon>
    </lineage>
</organism>
<dbReference type="Pfam" id="PF02458">
    <property type="entry name" value="Transferase"/>
    <property type="match status" value="1"/>
</dbReference>
<dbReference type="PANTHER" id="PTHR31642">
    <property type="entry name" value="TRICHOTHECENE 3-O-ACETYLTRANSFERASE"/>
    <property type="match status" value="1"/>
</dbReference>
<comment type="caution">
    <text evidence="1">The sequence shown here is derived from an EMBL/GenBank/DDBJ whole genome shotgun (WGS) entry which is preliminary data.</text>
</comment>
<dbReference type="InterPro" id="IPR023213">
    <property type="entry name" value="CAT-like_dom_sf"/>
</dbReference>
<sequence length="519" mass="56986">MSIDKFAGWTSVKPSIFDASGRERKVIILYGLVLEGRLDVDKLKEAWLQLCHAWPILAARLRYGAHSKAPAGWHFMVPSDAEVKKVVEADMSTSVPVARRSFLVDSVDGKVRDTHPFVEGRDLAQDRPSSVSGGRVTDVLPKKRSAAVHTFASNAPPSLEDLINQDRPLVTVKVTRFQDATTIGIAVPHILCDGPGATEILNAWTSIVNGEGDQILPLPRGDQDPFAALAPGGKLAQQEAEAAAQDGQKELPRPVGWQAYNLWQTICFFCVFLLDILWTRPPATMEYRDIYLPKRYLDEQKATAMDMIKNEPAGGKNEYVSTSDIVTAIAIQRICRADARGPDDKRLVSIGCAVNLRWQRNAGVSVNLPKPYLYNATHSSVLADLPIGKAAYGLTVGELALEFRRALQRDTTADAIRNSLVWRLANAHKLSAFFGPTGFWIASTNWRAMELEKLSFAKALDIAASPASATGRPVKVWKAMVSDIPLRNTFVIVGDDPAGGVWVSIVLSANQWKKVERLD</sequence>
<dbReference type="AlphaFoldDB" id="A0AAN6G5Y7"/>
<dbReference type="InterPro" id="IPR050317">
    <property type="entry name" value="Plant_Fungal_Acyltransferase"/>
</dbReference>
<name>A0AAN6G5Y7_9BASI</name>
<gene>
    <name evidence="1" type="ORF">OC842_006382</name>
</gene>
<dbReference type="PANTHER" id="PTHR31642:SF294">
    <property type="entry name" value="ACETYLTRANSFERASE MATC1"/>
    <property type="match status" value="1"/>
</dbReference>
<evidence type="ECO:0000313" key="1">
    <source>
        <dbReference type="EMBL" id="KAK0522730.1"/>
    </source>
</evidence>
<dbReference type="Gene3D" id="3.30.559.10">
    <property type="entry name" value="Chloramphenicol acetyltransferase-like domain"/>
    <property type="match status" value="2"/>
</dbReference>
<dbReference type="SUPFAM" id="SSF52777">
    <property type="entry name" value="CoA-dependent acyltransferases"/>
    <property type="match status" value="1"/>
</dbReference>
<keyword evidence="2" id="KW-1185">Reference proteome</keyword>
<accession>A0AAN6G5Y7</accession>
<protein>
    <submittedName>
        <fullName evidence="1">Uncharacterized protein</fullName>
    </submittedName>
</protein>
<evidence type="ECO:0000313" key="2">
    <source>
        <dbReference type="Proteomes" id="UP001176521"/>
    </source>
</evidence>
<reference evidence="1" key="1">
    <citation type="journal article" date="2023" name="PhytoFront">
        <title>Draft Genome Resources of Seven Strains of Tilletia horrida, Causal Agent of Kernel Smut of Rice.</title>
        <authorList>
            <person name="Khanal S."/>
            <person name="Antony Babu S."/>
            <person name="Zhou X.G."/>
        </authorList>
    </citation>
    <scope>NUCLEOTIDE SEQUENCE</scope>
    <source>
        <strain evidence="1">TX3</strain>
    </source>
</reference>
<proteinExistence type="predicted"/>
<dbReference type="EMBL" id="JAPDMQ010000565">
    <property type="protein sequence ID" value="KAK0522730.1"/>
    <property type="molecule type" value="Genomic_DNA"/>
</dbReference>
<dbReference type="GO" id="GO:0016747">
    <property type="term" value="F:acyltransferase activity, transferring groups other than amino-acyl groups"/>
    <property type="evidence" value="ECO:0007669"/>
    <property type="project" value="TreeGrafter"/>
</dbReference>